<keyword evidence="3" id="KW-1185">Reference proteome</keyword>
<dbReference type="EMBL" id="MKKU01000038">
    <property type="protein sequence ID" value="RNF26518.1"/>
    <property type="molecule type" value="Genomic_DNA"/>
</dbReference>
<proteinExistence type="predicted"/>
<reference evidence="2 3" key="1">
    <citation type="journal article" date="2018" name="BMC Genomics">
        <title>Genomic comparison of Trypanosoma conorhini and Trypanosoma rangeli to Trypanosoma cruzi strains of high and low virulence.</title>
        <authorList>
            <person name="Bradwell K.R."/>
            <person name="Koparde V.N."/>
            <person name="Matveyev A.V."/>
            <person name="Serrano M.G."/>
            <person name="Alves J.M."/>
            <person name="Parikh H."/>
            <person name="Huang B."/>
            <person name="Lee V."/>
            <person name="Espinosa-Alvarez O."/>
            <person name="Ortiz P.A."/>
            <person name="Costa-Martins A.G."/>
            <person name="Teixeira M.M."/>
            <person name="Buck G.A."/>
        </authorList>
    </citation>
    <scope>NUCLEOTIDE SEQUENCE [LARGE SCALE GENOMIC DNA]</scope>
    <source>
        <strain evidence="2 3">025E</strain>
    </source>
</reference>
<keyword evidence="1" id="KW-0472">Membrane</keyword>
<accession>A0A3R7LFX0</accession>
<dbReference type="RefSeq" id="XP_029231724.1">
    <property type="nucleotide sequence ID" value="XM_029368229.1"/>
</dbReference>
<gene>
    <name evidence="2" type="ORF">Tco025E_01291</name>
</gene>
<keyword evidence="1" id="KW-0812">Transmembrane</keyword>
<name>A0A3R7LFX0_9TRYP</name>
<keyword evidence="1" id="KW-1133">Transmembrane helix</keyword>
<dbReference type="GeneID" id="40314902"/>
<comment type="caution">
    <text evidence="2">The sequence shown here is derived from an EMBL/GenBank/DDBJ whole genome shotgun (WGS) entry which is preliminary data.</text>
</comment>
<dbReference type="Proteomes" id="UP000284403">
    <property type="component" value="Unassembled WGS sequence"/>
</dbReference>
<organism evidence="2 3">
    <name type="scientific">Trypanosoma conorhini</name>
    <dbReference type="NCBI Taxonomy" id="83891"/>
    <lineage>
        <taxon>Eukaryota</taxon>
        <taxon>Discoba</taxon>
        <taxon>Euglenozoa</taxon>
        <taxon>Kinetoplastea</taxon>
        <taxon>Metakinetoplastina</taxon>
        <taxon>Trypanosomatida</taxon>
        <taxon>Trypanosomatidae</taxon>
        <taxon>Trypanosoma</taxon>
    </lineage>
</organism>
<protein>
    <submittedName>
        <fullName evidence="2">Uncharacterized protein</fullName>
    </submittedName>
</protein>
<sequence>MAASHTALPVVLAVVACVVIVVAGVALCCRGKRGGDPATSANWSSPLLFDKHSPRFESTNEEWARPFGGLAASHVRRISAWLVEVRRVVDDSVASPAGAELSDAASATVVGSPVTTTSTHFYLDADAGMNIGRSASEYATCSPRVSVVEGAASFHAGHLDPLRRW</sequence>
<dbReference type="OrthoDB" id="248129at2759"/>
<evidence type="ECO:0000313" key="3">
    <source>
        <dbReference type="Proteomes" id="UP000284403"/>
    </source>
</evidence>
<feature type="transmembrane region" description="Helical" evidence="1">
    <location>
        <begin position="6"/>
        <end position="29"/>
    </location>
</feature>
<evidence type="ECO:0000256" key="1">
    <source>
        <dbReference type="SAM" id="Phobius"/>
    </source>
</evidence>
<evidence type="ECO:0000313" key="2">
    <source>
        <dbReference type="EMBL" id="RNF26518.1"/>
    </source>
</evidence>
<dbReference type="AlphaFoldDB" id="A0A3R7LFX0"/>